<comment type="caution">
    <text evidence="11">The sequence shown here is derived from an EMBL/GenBank/DDBJ whole genome shotgun (WGS) entry which is preliminary data.</text>
</comment>
<dbReference type="EMBL" id="QPEX01000045">
    <property type="protein sequence ID" value="RCS41395.1"/>
    <property type="molecule type" value="Genomic_DNA"/>
</dbReference>
<feature type="domain" description="MotA/TolQ/ExbB proton channel" evidence="10">
    <location>
        <begin position="140"/>
        <end position="258"/>
    </location>
</feature>
<evidence type="ECO:0000256" key="3">
    <source>
        <dbReference type="ARBA" id="ARBA00022692"/>
    </source>
</evidence>
<keyword evidence="9" id="KW-0732">Signal</keyword>
<dbReference type="PANTHER" id="PTHR30625">
    <property type="entry name" value="PROTEIN TOLQ"/>
    <property type="match status" value="1"/>
</dbReference>
<evidence type="ECO:0000313" key="11">
    <source>
        <dbReference type="EMBL" id="RCS41395.1"/>
    </source>
</evidence>
<evidence type="ECO:0000256" key="6">
    <source>
        <dbReference type="RuleBase" id="RU004057"/>
    </source>
</evidence>
<comment type="subcellular location">
    <subcellularLocation>
        <location evidence="1">Cell membrane</location>
        <topology evidence="1">Multi-pass membrane protein</topology>
    </subcellularLocation>
    <subcellularLocation>
        <location evidence="6">Membrane</location>
        <topology evidence="6">Multi-pass membrane protein</topology>
    </subcellularLocation>
</comment>
<dbReference type="InterPro" id="IPR002898">
    <property type="entry name" value="MotA_ExbB_proton_chnl"/>
</dbReference>
<dbReference type="InterPro" id="IPR050790">
    <property type="entry name" value="ExbB/TolQ_transport"/>
</dbReference>
<gene>
    <name evidence="11" type="ORF">DTL42_22825</name>
</gene>
<evidence type="ECO:0000313" key="12">
    <source>
        <dbReference type="Proteomes" id="UP000253562"/>
    </source>
</evidence>
<dbReference type="Proteomes" id="UP000253562">
    <property type="component" value="Unassembled WGS sequence"/>
</dbReference>
<dbReference type="GO" id="GO:0017038">
    <property type="term" value="P:protein import"/>
    <property type="evidence" value="ECO:0007669"/>
    <property type="project" value="TreeGrafter"/>
</dbReference>
<keyword evidence="6" id="KW-0653">Protein transport</keyword>
<feature type="transmembrane region" description="Helical" evidence="8">
    <location>
        <begin position="82"/>
        <end position="103"/>
    </location>
</feature>
<evidence type="ECO:0000256" key="2">
    <source>
        <dbReference type="ARBA" id="ARBA00022475"/>
    </source>
</evidence>
<keyword evidence="3 8" id="KW-0812">Transmembrane</keyword>
<evidence type="ECO:0000256" key="4">
    <source>
        <dbReference type="ARBA" id="ARBA00022989"/>
    </source>
</evidence>
<dbReference type="Pfam" id="PF01618">
    <property type="entry name" value="MotA_ExbB"/>
    <property type="match status" value="1"/>
</dbReference>
<feature type="compositionally biased region" description="Low complexity" evidence="7">
    <location>
        <begin position="35"/>
        <end position="59"/>
    </location>
</feature>
<keyword evidence="5 8" id="KW-0472">Membrane</keyword>
<feature type="transmembrane region" description="Helical" evidence="8">
    <location>
        <begin position="181"/>
        <end position="204"/>
    </location>
</feature>
<organism evidence="11 12">
    <name type="scientific">Bremerella cremea</name>
    <dbReference type="NCBI Taxonomy" id="1031537"/>
    <lineage>
        <taxon>Bacteria</taxon>
        <taxon>Pseudomonadati</taxon>
        <taxon>Planctomycetota</taxon>
        <taxon>Planctomycetia</taxon>
        <taxon>Pirellulales</taxon>
        <taxon>Pirellulaceae</taxon>
        <taxon>Bremerella</taxon>
    </lineage>
</organism>
<proteinExistence type="inferred from homology"/>
<evidence type="ECO:0000259" key="10">
    <source>
        <dbReference type="Pfam" id="PF01618"/>
    </source>
</evidence>
<keyword evidence="2" id="KW-1003">Cell membrane</keyword>
<evidence type="ECO:0000256" key="7">
    <source>
        <dbReference type="SAM" id="MobiDB-lite"/>
    </source>
</evidence>
<name>A0A368KN12_9BACT</name>
<accession>A0A368KN12</accession>
<dbReference type="PANTHER" id="PTHR30625:SF17">
    <property type="entry name" value="TOLQ-RELATED"/>
    <property type="match status" value="1"/>
</dbReference>
<feature type="transmembrane region" description="Helical" evidence="8">
    <location>
        <begin position="224"/>
        <end position="248"/>
    </location>
</feature>
<dbReference type="RefSeq" id="WP_114372549.1">
    <property type="nucleotide sequence ID" value="NZ_QPEX01000045.1"/>
</dbReference>
<evidence type="ECO:0000256" key="8">
    <source>
        <dbReference type="SAM" id="Phobius"/>
    </source>
</evidence>
<keyword evidence="6" id="KW-0813">Transport</keyword>
<evidence type="ECO:0000256" key="5">
    <source>
        <dbReference type="ARBA" id="ARBA00023136"/>
    </source>
</evidence>
<feature type="chain" id="PRO_5016984118" evidence="9">
    <location>
        <begin position="33"/>
        <end position="275"/>
    </location>
</feature>
<dbReference type="GO" id="GO:0005886">
    <property type="term" value="C:plasma membrane"/>
    <property type="evidence" value="ECO:0007669"/>
    <property type="project" value="UniProtKB-SubCell"/>
</dbReference>
<feature type="signal peptide" evidence="9">
    <location>
        <begin position="1"/>
        <end position="32"/>
    </location>
</feature>
<sequence length="275" mass="29733">MLRRSHEYSLPFCLALVALVLGIFLTTQTATAQDAADAEPAAEAPAADAPADDAGGAADAQKEDTPKERLSVLAWTYKALTYYFWIFLLISVIFVALLVMNIMNARRENVVPLALVESFEACLDENQVQEAYDMAKEDESFLGKVLSAGLEKVSSGYDKAIEAMQEVGEEENMKLDHRLSYLALIGTLSPMIGLFGTVDGMIRAFSVIAISGSTPEASKLAEGISTALFTTLVGLALAIPAIAAYNILRNRVDRLALEVGITSEGLMSRFENVRK</sequence>
<dbReference type="AlphaFoldDB" id="A0A368KN12"/>
<feature type="region of interest" description="Disordered" evidence="7">
    <location>
        <begin position="35"/>
        <end position="63"/>
    </location>
</feature>
<protein>
    <submittedName>
        <fullName evidence="11">MotA/TolQ/ExbB proton channel family protein</fullName>
    </submittedName>
</protein>
<evidence type="ECO:0000256" key="9">
    <source>
        <dbReference type="SAM" id="SignalP"/>
    </source>
</evidence>
<dbReference type="OrthoDB" id="9809716at2"/>
<comment type="similarity">
    <text evidence="6">Belongs to the exbB/tolQ family.</text>
</comment>
<reference evidence="11 12" key="1">
    <citation type="submission" date="2018-07" db="EMBL/GenBank/DDBJ databases">
        <title>Comparative genomes isolates from brazilian mangrove.</title>
        <authorList>
            <person name="De Araujo J.E."/>
            <person name="Taketani R.G."/>
            <person name="Silva M.C.P."/>
            <person name="Lourenco M.V."/>
            <person name="Oliveira V.M."/>
            <person name="Andreote F.D."/>
        </authorList>
    </citation>
    <scope>NUCLEOTIDE SEQUENCE [LARGE SCALE GENOMIC DNA]</scope>
    <source>
        <strain evidence="11 12">HEX PRIS-MGV</strain>
    </source>
</reference>
<evidence type="ECO:0000256" key="1">
    <source>
        <dbReference type="ARBA" id="ARBA00004651"/>
    </source>
</evidence>
<keyword evidence="4 8" id="KW-1133">Transmembrane helix</keyword>